<keyword evidence="3" id="KW-0221">Differentiation</keyword>
<proteinExistence type="inferred from homology"/>
<reference evidence="8 9" key="1">
    <citation type="submission" date="2018-02" db="EMBL/GenBank/DDBJ databases">
        <title>Draft genome of wild Prunus yedoensis var. nudiflora.</title>
        <authorList>
            <person name="Baek S."/>
            <person name="Kim J.-H."/>
            <person name="Choi K."/>
            <person name="Kim G.-B."/>
            <person name="Cho A."/>
            <person name="Jang H."/>
            <person name="Shin C.-H."/>
            <person name="Yu H.-J."/>
            <person name="Mun J.-H."/>
        </authorList>
    </citation>
    <scope>NUCLEOTIDE SEQUENCE [LARGE SCALE GENOMIC DNA]</scope>
    <source>
        <strain evidence="9">cv. Jeju island</strain>
        <tissue evidence="8">Leaf</tissue>
    </source>
</reference>
<feature type="region of interest" description="Disordered" evidence="7">
    <location>
        <begin position="1"/>
        <end position="34"/>
    </location>
</feature>
<accession>A0A314XIA6</accession>
<comment type="similarity">
    <text evidence="1">Belongs to the FLX family.</text>
</comment>
<dbReference type="AlphaFoldDB" id="A0A314XIA6"/>
<protein>
    <submittedName>
        <fullName evidence="8">Protein FLX-like 4 isoform X1</fullName>
    </submittedName>
</protein>
<dbReference type="STRING" id="2094558.A0A314XIA6"/>
<name>A0A314XIA6_PRUYE</name>
<dbReference type="PANTHER" id="PTHR33405:SF18">
    <property type="entry name" value="PROTEIN FLX-LIKE 4"/>
    <property type="match status" value="1"/>
</dbReference>
<evidence type="ECO:0000313" key="9">
    <source>
        <dbReference type="Proteomes" id="UP000250321"/>
    </source>
</evidence>
<evidence type="ECO:0000256" key="7">
    <source>
        <dbReference type="SAM" id="MobiDB-lite"/>
    </source>
</evidence>
<feature type="coiled-coil region" evidence="6">
    <location>
        <begin position="202"/>
        <end position="229"/>
    </location>
</feature>
<evidence type="ECO:0000256" key="1">
    <source>
        <dbReference type="ARBA" id="ARBA00005405"/>
    </source>
</evidence>
<dbReference type="EMBL" id="PJQY01002667">
    <property type="protein sequence ID" value="PQP91779.1"/>
    <property type="molecule type" value="Genomic_DNA"/>
</dbReference>
<evidence type="ECO:0000256" key="3">
    <source>
        <dbReference type="ARBA" id="ARBA00022782"/>
    </source>
</evidence>
<dbReference type="GO" id="GO:0030154">
    <property type="term" value="P:cell differentiation"/>
    <property type="evidence" value="ECO:0007669"/>
    <property type="project" value="UniProtKB-KW"/>
</dbReference>
<dbReference type="InterPro" id="IPR040353">
    <property type="entry name" value="FLX/FLX-like"/>
</dbReference>
<dbReference type="GO" id="GO:0009908">
    <property type="term" value="P:flower development"/>
    <property type="evidence" value="ECO:0007669"/>
    <property type="project" value="UniProtKB-KW"/>
</dbReference>
<dbReference type="PANTHER" id="PTHR33405">
    <property type="entry name" value="PROTEIN FLX-LIKE 2"/>
    <property type="match status" value="1"/>
</dbReference>
<gene>
    <name evidence="8" type="ORF">Pyn_23435</name>
</gene>
<keyword evidence="9" id="KW-1185">Reference proteome</keyword>
<evidence type="ECO:0000313" key="8">
    <source>
        <dbReference type="EMBL" id="PQP91779.1"/>
    </source>
</evidence>
<dbReference type="OrthoDB" id="1899348at2759"/>
<comment type="caution">
    <text evidence="8">The sequence shown here is derived from an EMBL/GenBank/DDBJ whole genome shotgun (WGS) entry which is preliminary data.</text>
</comment>
<keyword evidence="5" id="KW-0287">Flowering</keyword>
<organism evidence="8 9">
    <name type="scientific">Prunus yedoensis var. nudiflora</name>
    <dbReference type="NCBI Taxonomy" id="2094558"/>
    <lineage>
        <taxon>Eukaryota</taxon>
        <taxon>Viridiplantae</taxon>
        <taxon>Streptophyta</taxon>
        <taxon>Embryophyta</taxon>
        <taxon>Tracheophyta</taxon>
        <taxon>Spermatophyta</taxon>
        <taxon>Magnoliopsida</taxon>
        <taxon>eudicotyledons</taxon>
        <taxon>Gunneridae</taxon>
        <taxon>Pentapetalae</taxon>
        <taxon>rosids</taxon>
        <taxon>fabids</taxon>
        <taxon>Rosales</taxon>
        <taxon>Rosaceae</taxon>
        <taxon>Amygdaloideae</taxon>
        <taxon>Amygdaleae</taxon>
        <taxon>Prunus</taxon>
    </lineage>
</organism>
<evidence type="ECO:0000256" key="5">
    <source>
        <dbReference type="ARBA" id="ARBA00023089"/>
    </source>
</evidence>
<evidence type="ECO:0000256" key="2">
    <source>
        <dbReference type="ARBA" id="ARBA00022473"/>
    </source>
</evidence>
<feature type="coiled-coil region" evidence="6">
    <location>
        <begin position="136"/>
        <end position="163"/>
    </location>
</feature>
<feature type="coiled-coil region" evidence="6">
    <location>
        <begin position="73"/>
        <end position="100"/>
    </location>
</feature>
<sequence length="336" mass="36774">MSGRRKFPSSFERRPIQSPGMMRHGPLPGFGPPPGHRSFEALPRPELLENKIAYQAAEIKQLTGDNHRLAATHVDLRQDLLAAEEEVQRLKAHMRSIQTESDIQMRALLDKIAKREADIEAGEGVKKELQKAHMEAQTLVAARQELTIQIRQATEELQKARLDVEKLPGLHAELDSLRREHHRLRSTFEYEKGLNIEEVEQMKAMEKNLIGMAREVERLRDEVSNAEKRAHAPNARAGCYTNPDSYYPANMQGGGVYFDGYGRPYVSTSVRPPGEGTIPYASSSGIAAGAVVPTAGGGAIWGAAYDPSLDTAAAGAAVSNAGLGSAPRGYDSTLSR</sequence>
<evidence type="ECO:0000256" key="4">
    <source>
        <dbReference type="ARBA" id="ARBA00023054"/>
    </source>
</evidence>
<keyword evidence="2" id="KW-0217">Developmental protein</keyword>
<keyword evidence="4 6" id="KW-0175">Coiled coil</keyword>
<dbReference type="Proteomes" id="UP000250321">
    <property type="component" value="Unassembled WGS sequence"/>
</dbReference>
<evidence type="ECO:0000256" key="6">
    <source>
        <dbReference type="SAM" id="Coils"/>
    </source>
</evidence>